<evidence type="ECO:0000313" key="2">
    <source>
        <dbReference type="Proteomes" id="UP000683557"/>
    </source>
</evidence>
<sequence>MVNSRKVQVAAAFAVIFFLVFAGMRIALLDRSPGPKPKPRAVLNLSVQKEASASSSNCNNACPVHAIDCEFQRRCPNLPAGHRVVWTGLVAAGTESPYTPTLPGRSPPSC</sequence>
<accession>A0ABX8J7P4</accession>
<gene>
    <name evidence="1" type="ORF">KP004_03975</name>
</gene>
<dbReference type="EMBL" id="CP076723">
    <property type="protein sequence ID" value="QWV94353.1"/>
    <property type="molecule type" value="Genomic_DNA"/>
</dbReference>
<dbReference type="RefSeq" id="WP_216801099.1">
    <property type="nucleotide sequence ID" value="NZ_CP076723.1"/>
</dbReference>
<reference evidence="1 2" key="1">
    <citation type="submission" date="2021-06" db="EMBL/GenBank/DDBJ databases">
        <title>Gemonas diversity in paddy soil.</title>
        <authorList>
            <person name="Liu G."/>
        </authorList>
    </citation>
    <scope>NUCLEOTIDE SEQUENCE [LARGE SCALE GENOMIC DNA]</scope>
    <source>
        <strain evidence="1 2">RG10</strain>
    </source>
</reference>
<protein>
    <submittedName>
        <fullName evidence="1">Uncharacterized protein</fullName>
    </submittedName>
</protein>
<organism evidence="1 2">
    <name type="scientific">Geomonas oryzisoli</name>
    <dbReference type="NCBI Taxonomy" id="2847992"/>
    <lineage>
        <taxon>Bacteria</taxon>
        <taxon>Pseudomonadati</taxon>
        <taxon>Thermodesulfobacteriota</taxon>
        <taxon>Desulfuromonadia</taxon>
        <taxon>Geobacterales</taxon>
        <taxon>Geobacteraceae</taxon>
        <taxon>Geomonas</taxon>
    </lineage>
</organism>
<evidence type="ECO:0000313" key="1">
    <source>
        <dbReference type="EMBL" id="QWV94353.1"/>
    </source>
</evidence>
<name>A0ABX8J7P4_9BACT</name>
<keyword evidence="2" id="KW-1185">Reference proteome</keyword>
<dbReference type="Proteomes" id="UP000683557">
    <property type="component" value="Chromosome"/>
</dbReference>
<proteinExistence type="predicted"/>